<dbReference type="Pfam" id="PF08777">
    <property type="entry name" value="RRM_3"/>
    <property type="match status" value="1"/>
</dbReference>
<evidence type="ECO:0000313" key="3">
    <source>
        <dbReference type="EMBL" id="CAF4265039.1"/>
    </source>
</evidence>
<comment type="caution">
    <text evidence="3">The sequence shown here is derived from an EMBL/GenBank/DDBJ whole genome shotgun (WGS) entry which is preliminary data.</text>
</comment>
<accession>A0A820FT01</accession>
<dbReference type="EMBL" id="CAJOAX010036189">
    <property type="protein sequence ID" value="CAF4265039.1"/>
    <property type="molecule type" value="Genomic_DNA"/>
</dbReference>
<dbReference type="GO" id="GO:0003723">
    <property type="term" value="F:RNA binding"/>
    <property type="evidence" value="ECO:0007669"/>
    <property type="project" value="UniProtKB-KW"/>
</dbReference>
<sequence>MPWIDFNKGDIEAWVRLNEANTAKYVLEKVLEAENGRLIIENNEIICRIV</sequence>
<proteinExistence type="predicted"/>
<dbReference type="Proteomes" id="UP000663823">
    <property type="component" value="Unassembled WGS sequence"/>
</dbReference>
<name>A0A820FT01_9BILA</name>
<evidence type="ECO:0000259" key="2">
    <source>
        <dbReference type="Pfam" id="PF08777"/>
    </source>
</evidence>
<reference evidence="3" key="1">
    <citation type="submission" date="2021-02" db="EMBL/GenBank/DDBJ databases">
        <authorList>
            <person name="Nowell W R."/>
        </authorList>
    </citation>
    <scope>NUCLEOTIDE SEQUENCE</scope>
</reference>
<keyword evidence="1" id="KW-0694">RNA-binding</keyword>
<gene>
    <name evidence="3" type="ORF">OTI717_LOCUS40905</name>
</gene>
<dbReference type="AlphaFoldDB" id="A0A820FT01"/>
<feature type="non-terminal residue" evidence="3">
    <location>
        <position position="1"/>
    </location>
</feature>
<evidence type="ECO:0000256" key="1">
    <source>
        <dbReference type="ARBA" id="ARBA00022884"/>
    </source>
</evidence>
<evidence type="ECO:0000313" key="4">
    <source>
        <dbReference type="Proteomes" id="UP000663823"/>
    </source>
</evidence>
<protein>
    <recommendedName>
        <fullName evidence="2">XRRM domain-containing protein</fullName>
    </recommendedName>
</protein>
<dbReference type="Gene3D" id="3.30.70.330">
    <property type="match status" value="1"/>
</dbReference>
<dbReference type="InterPro" id="IPR014886">
    <property type="entry name" value="La_xRRM"/>
</dbReference>
<feature type="domain" description="XRRM" evidence="2">
    <location>
        <begin position="3"/>
        <end position="49"/>
    </location>
</feature>
<dbReference type="InterPro" id="IPR012677">
    <property type="entry name" value="Nucleotide-bd_a/b_plait_sf"/>
</dbReference>
<organism evidence="3 4">
    <name type="scientific">Rotaria sordida</name>
    <dbReference type="NCBI Taxonomy" id="392033"/>
    <lineage>
        <taxon>Eukaryota</taxon>
        <taxon>Metazoa</taxon>
        <taxon>Spiralia</taxon>
        <taxon>Gnathifera</taxon>
        <taxon>Rotifera</taxon>
        <taxon>Eurotatoria</taxon>
        <taxon>Bdelloidea</taxon>
        <taxon>Philodinida</taxon>
        <taxon>Philodinidae</taxon>
        <taxon>Rotaria</taxon>
    </lineage>
</organism>